<evidence type="ECO:0000313" key="2">
    <source>
        <dbReference type="EMBL" id="CAJ1958784.1"/>
    </source>
</evidence>
<dbReference type="EMBL" id="CAKOGP040001980">
    <property type="protein sequence ID" value="CAJ1958784.1"/>
    <property type="molecule type" value="Genomic_DNA"/>
</dbReference>
<evidence type="ECO:0000313" key="3">
    <source>
        <dbReference type="Proteomes" id="UP001295423"/>
    </source>
</evidence>
<dbReference type="PANTHER" id="PTHR16469">
    <property type="entry name" value="UBIQUITIN-ASSOCIATED AND SH3 DOMAIN-CONTAINING BA-RELATED"/>
    <property type="match status" value="1"/>
</dbReference>
<gene>
    <name evidence="2" type="ORF">CYCCA115_LOCUS17349</name>
</gene>
<dbReference type="CDD" id="cd07067">
    <property type="entry name" value="HP_PGM_like"/>
    <property type="match status" value="1"/>
</dbReference>
<dbReference type="InterPro" id="IPR013078">
    <property type="entry name" value="His_Pase_superF_clade-1"/>
</dbReference>
<dbReference type="SMART" id="SM00855">
    <property type="entry name" value="PGAM"/>
    <property type="match status" value="1"/>
</dbReference>
<dbReference type="InterPro" id="IPR029033">
    <property type="entry name" value="His_PPase_superfam"/>
</dbReference>
<dbReference type="InterPro" id="IPR051710">
    <property type="entry name" value="Phosphatase_SH3-domain"/>
</dbReference>
<reference evidence="2" key="1">
    <citation type="submission" date="2023-08" db="EMBL/GenBank/DDBJ databases">
        <authorList>
            <person name="Audoor S."/>
            <person name="Bilcke G."/>
        </authorList>
    </citation>
    <scope>NUCLEOTIDE SEQUENCE</scope>
</reference>
<dbReference type="PANTHER" id="PTHR16469:SF27">
    <property type="entry name" value="UBIQUITIN-ASSOCIATED AND SH3 DOMAIN-CONTAINING BA-RELATED"/>
    <property type="match status" value="1"/>
</dbReference>
<dbReference type="SUPFAM" id="SSF53254">
    <property type="entry name" value="Phosphoglycerate mutase-like"/>
    <property type="match status" value="1"/>
</dbReference>
<proteinExistence type="predicted"/>
<evidence type="ECO:0000256" key="1">
    <source>
        <dbReference type="SAM" id="MobiDB-lite"/>
    </source>
</evidence>
<feature type="region of interest" description="Disordered" evidence="1">
    <location>
        <begin position="267"/>
        <end position="290"/>
    </location>
</feature>
<dbReference type="AlphaFoldDB" id="A0AAD2G013"/>
<dbReference type="Pfam" id="PF00300">
    <property type="entry name" value="His_Phos_1"/>
    <property type="match status" value="2"/>
</dbReference>
<name>A0AAD2G013_9STRA</name>
<evidence type="ECO:0008006" key="4">
    <source>
        <dbReference type="Google" id="ProtNLM"/>
    </source>
</evidence>
<protein>
    <recommendedName>
        <fullName evidence="4">Phosphoglycerate mutase-like protein</fullName>
    </recommendedName>
</protein>
<organism evidence="2 3">
    <name type="scientific">Cylindrotheca closterium</name>
    <dbReference type="NCBI Taxonomy" id="2856"/>
    <lineage>
        <taxon>Eukaryota</taxon>
        <taxon>Sar</taxon>
        <taxon>Stramenopiles</taxon>
        <taxon>Ochrophyta</taxon>
        <taxon>Bacillariophyta</taxon>
        <taxon>Bacillariophyceae</taxon>
        <taxon>Bacillariophycidae</taxon>
        <taxon>Bacillariales</taxon>
        <taxon>Bacillariaceae</taxon>
        <taxon>Cylindrotheca</taxon>
    </lineage>
</organism>
<dbReference type="Gene3D" id="3.40.50.1240">
    <property type="entry name" value="Phosphoglycerate mutase-like"/>
    <property type="match status" value="1"/>
</dbReference>
<sequence length="290" mass="32940">MPNTKVVVVVRHGERLDYTMRERGENWISTTNRPWDPPLTENGKQQASALGMALPSMLKTLNLPSIAAVYSSPFHRCRQTAAGLCASDEMLKVQVELGLAESLNQNWFRSWSIEGTDGTWGYGKKECPDANDLDPSKLNPLSKVPVQPLLDWKQGALEEELKKKMDIDYESKSSIETPYSLRPPLFENYKTQQKRMHATLEQLSELHNNETILLVSHGGPVTHLYESLTGNTWDRHGVARYCCYSIYQQEEGDDKWKPLVVNRILGEEEEETKPTDEDATSSPPKDFTWA</sequence>
<comment type="caution">
    <text evidence="2">The sequence shown here is derived from an EMBL/GenBank/DDBJ whole genome shotgun (WGS) entry which is preliminary data.</text>
</comment>
<keyword evidence="3" id="KW-1185">Reference proteome</keyword>
<accession>A0AAD2G013</accession>
<dbReference type="Proteomes" id="UP001295423">
    <property type="component" value="Unassembled WGS sequence"/>
</dbReference>